<keyword evidence="3" id="KW-1185">Reference proteome</keyword>
<dbReference type="GeneID" id="20208915"/>
<dbReference type="HOGENOM" id="CLU_094210_0_0_1"/>
<sequence length="294" mass="33908">MNLKVSSSVSPLVCVDTINRYSSSVSAQAEPQKQHDYYKELLANSSKGRNEIVNHELFSSIKNMEGMRIFMENHSFAVYDFMTLLKSLQKRFTCVRPTWTPPKNRIAARLINDIVTGEETDEVVEPHVYISHYELYLDAMKQVGANTSPILALTSTMEQTNDPQKSLEAAREKGATKHALKFVEETFEVSLNEKIPDHVVAAYFLFGREDPIPDMFRTMLDKIPQLYLKKDFVLYLERHIFLDEEHHAPMAKRLLQSLCKDDEKLWQQCAETAAKATYSRARFWDGVLEQVKHL</sequence>
<dbReference type="RefSeq" id="XP_009010495.1">
    <property type="nucleotide sequence ID" value="XM_009012247.1"/>
</dbReference>
<dbReference type="KEGG" id="hro:HELRODRAFT_183213"/>
<dbReference type="OMA" id="YYFERHI"/>
<evidence type="ECO:0000313" key="2">
    <source>
        <dbReference type="EnsemblMetazoa" id="HelroP183213"/>
    </source>
</evidence>
<dbReference type="SUPFAM" id="SSF48613">
    <property type="entry name" value="Heme oxygenase-like"/>
    <property type="match status" value="1"/>
</dbReference>
<dbReference type="OrthoDB" id="5814146at2759"/>
<reference evidence="3" key="1">
    <citation type="submission" date="2012-12" db="EMBL/GenBank/DDBJ databases">
        <authorList>
            <person name="Hellsten U."/>
            <person name="Grimwood J."/>
            <person name="Chapman J.A."/>
            <person name="Shapiro H."/>
            <person name="Aerts A."/>
            <person name="Otillar R.P."/>
            <person name="Terry A.Y."/>
            <person name="Boore J.L."/>
            <person name="Simakov O."/>
            <person name="Marletaz F."/>
            <person name="Cho S.-J."/>
            <person name="Edsinger-Gonzales E."/>
            <person name="Havlak P."/>
            <person name="Kuo D.-H."/>
            <person name="Larsson T."/>
            <person name="Lv J."/>
            <person name="Arendt D."/>
            <person name="Savage R."/>
            <person name="Osoegawa K."/>
            <person name="de Jong P."/>
            <person name="Lindberg D.R."/>
            <person name="Seaver E.C."/>
            <person name="Weisblat D.A."/>
            <person name="Putnam N.H."/>
            <person name="Grigoriev I.V."/>
            <person name="Rokhsar D.S."/>
        </authorList>
    </citation>
    <scope>NUCLEOTIDE SEQUENCE</scope>
</reference>
<gene>
    <name evidence="2" type="primary">20208915</name>
    <name evidence="1" type="ORF">HELRODRAFT_183213</name>
</gene>
<dbReference type="EMBL" id="KB095818">
    <property type="protein sequence ID" value="ESO11427.1"/>
    <property type="molecule type" value="Genomic_DNA"/>
</dbReference>
<dbReference type="AlphaFoldDB" id="T1FJB6"/>
<dbReference type="InterPro" id="IPR024423">
    <property type="entry name" value="DUF3050"/>
</dbReference>
<dbReference type="EMBL" id="AMQM01008639">
    <property type="status" value="NOT_ANNOTATED_CDS"/>
    <property type="molecule type" value="Genomic_DNA"/>
</dbReference>
<dbReference type="Pfam" id="PF11251">
    <property type="entry name" value="DUF3050"/>
    <property type="match status" value="1"/>
</dbReference>
<dbReference type="eggNOG" id="ENOG502SS63">
    <property type="taxonomic scope" value="Eukaryota"/>
</dbReference>
<proteinExistence type="predicted"/>
<organism evidence="2 3">
    <name type="scientific">Helobdella robusta</name>
    <name type="common">Californian leech</name>
    <dbReference type="NCBI Taxonomy" id="6412"/>
    <lineage>
        <taxon>Eukaryota</taxon>
        <taxon>Metazoa</taxon>
        <taxon>Spiralia</taxon>
        <taxon>Lophotrochozoa</taxon>
        <taxon>Annelida</taxon>
        <taxon>Clitellata</taxon>
        <taxon>Hirudinea</taxon>
        <taxon>Rhynchobdellida</taxon>
        <taxon>Glossiphoniidae</taxon>
        <taxon>Helobdella</taxon>
    </lineage>
</organism>
<evidence type="ECO:0000313" key="3">
    <source>
        <dbReference type="Proteomes" id="UP000015101"/>
    </source>
</evidence>
<dbReference type="EnsemblMetazoa" id="HelroT183213">
    <property type="protein sequence ID" value="HelroP183213"/>
    <property type="gene ID" value="HelroG183213"/>
</dbReference>
<evidence type="ECO:0008006" key="4">
    <source>
        <dbReference type="Google" id="ProtNLM"/>
    </source>
</evidence>
<dbReference type="InterPro" id="IPR016084">
    <property type="entry name" value="Haem_Oase-like_multi-hlx"/>
</dbReference>
<reference evidence="2" key="3">
    <citation type="submission" date="2015-06" db="UniProtKB">
        <authorList>
            <consortium name="EnsemblMetazoa"/>
        </authorList>
    </citation>
    <scope>IDENTIFICATION</scope>
</reference>
<dbReference type="Proteomes" id="UP000015101">
    <property type="component" value="Unassembled WGS sequence"/>
</dbReference>
<reference evidence="1 3" key="2">
    <citation type="journal article" date="2013" name="Nature">
        <title>Insights into bilaterian evolution from three spiralian genomes.</title>
        <authorList>
            <person name="Simakov O."/>
            <person name="Marletaz F."/>
            <person name="Cho S.J."/>
            <person name="Edsinger-Gonzales E."/>
            <person name="Havlak P."/>
            <person name="Hellsten U."/>
            <person name="Kuo D.H."/>
            <person name="Larsson T."/>
            <person name="Lv J."/>
            <person name="Arendt D."/>
            <person name="Savage R."/>
            <person name="Osoegawa K."/>
            <person name="de Jong P."/>
            <person name="Grimwood J."/>
            <person name="Chapman J.A."/>
            <person name="Shapiro H."/>
            <person name="Aerts A."/>
            <person name="Otillar R.P."/>
            <person name="Terry A.Y."/>
            <person name="Boore J.L."/>
            <person name="Grigoriev I.V."/>
            <person name="Lindberg D.R."/>
            <person name="Seaver E.C."/>
            <person name="Weisblat D.A."/>
            <person name="Putnam N.H."/>
            <person name="Rokhsar D.S."/>
        </authorList>
    </citation>
    <scope>NUCLEOTIDE SEQUENCE</scope>
</reference>
<dbReference type="CTD" id="20208915"/>
<evidence type="ECO:0000313" key="1">
    <source>
        <dbReference type="EMBL" id="ESO11427.1"/>
    </source>
</evidence>
<protein>
    <recommendedName>
        <fullName evidence="4">Heme oxygenase</fullName>
    </recommendedName>
</protein>
<accession>T1FJB6</accession>
<dbReference type="InParanoid" id="T1FJB6"/>
<name>T1FJB6_HELRO</name>
<dbReference type="Gene3D" id="1.20.910.10">
    <property type="entry name" value="Heme oxygenase-like"/>
    <property type="match status" value="1"/>
</dbReference>